<accession>U6M8P5</accession>
<evidence type="ECO:0000313" key="3">
    <source>
        <dbReference type="Proteomes" id="UP000030763"/>
    </source>
</evidence>
<reference evidence="2" key="2">
    <citation type="submission" date="2013-10" db="EMBL/GenBank/DDBJ databases">
        <authorList>
            <person name="Aslett M."/>
        </authorList>
    </citation>
    <scope>NUCLEOTIDE SEQUENCE [LARGE SCALE GENOMIC DNA]</scope>
    <source>
        <strain evidence="2">Weybridge</strain>
    </source>
</reference>
<dbReference type="RefSeq" id="XP_013337061.1">
    <property type="nucleotide sequence ID" value="XM_013481607.1"/>
</dbReference>
<feature type="transmembrane region" description="Helical" evidence="1">
    <location>
        <begin position="50"/>
        <end position="73"/>
    </location>
</feature>
<dbReference type="AlphaFoldDB" id="U6M8P5"/>
<proteinExistence type="predicted"/>
<keyword evidence="1" id="KW-0812">Transmembrane</keyword>
<dbReference type="VEuPathDB" id="ToxoDB:EMWEY_00030260"/>
<dbReference type="GeneID" id="25337012"/>
<sequence>MRVLPLEDPISCTRLLDAAGLGKPGNPHYDFCRSWMEATALETVETSSTVALFGAACVLIGLLLLEALARFCCWRAELRQQAKAR</sequence>
<dbReference type="EMBL" id="HG721846">
    <property type="protein sequence ID" value="CDJ60411.1"/>
    <property type="molecule type" value="Genomic_DNA"/>
</dbReference>
<evidence type="ECO:0000256" key="1">
    <source>
        <dbReference type="SAM" id="Phobius"/>
    </source>
</evidence>
<dbReference type="Proteomes" id="UP000030763">
    <property type="component" value="Unassembled WGS sequence"/>
</dbReference>
<keyword evidence="1" id="KW-1133">Transmembrane helix</keyword>
<keyword evidence="1" id="KW-0472">Membrane</keyword>
<gene>
    <name evidence="2" type="ORF">EMWEY_00030260</name>
</gene>
<name>U6M8P5_EIMMA</name>
<protein>
    <submittedName>
        <fullName evidence="2">Uncharacterized protein</fullName>
    </submittedName>
</protein>
<keyword evidence="3" id="KW-1185">Reference proteome</keyword>
<organism evidence="2 3">
    <name type="scientific">Eimeria maxima</name>
    <name type="common">Coccidian parasite</name>
    <dbReference type="NCBI Taxonomy" id="5804"/>
    <lineage>
        <taxon>Eukaryota</taxon>
        <taxon>Sar</taxon>
        <taxon>Alveolata</taxon>
        <taxon>Apicomplexa</taxon>
        <taxon>Conoidasida</taxon>
        <taxon>Coccidia</taxon>
        <taxon>Eucoccidiorida</taxon>
        <taxon>Eimeriorina</taxon>
        <taxon>Eimeriidae</taxon>
        <taxon>Eimeria</taxon>
    </lineage>
</organism>
<dbReference type="OrthoDB" id="7068at5800"/>
<reference evidence="2" key="1">
    <citation type="submission" date="2013-10" db="EMBL/GenBank/DDBJ databases">
        <title>Genomic analysis of the causative agents of coccidiosis in chickens.</title>
        <authorList>
            <person name="Reid A.J."/>
            <person name="Blake D."/>
            <person name="Billington K."/>
            <person name="Browne H."/>
            <person name="Dunn M."/>
            <person name="Hung S."/>
            <person name="Kawahara F."/>
            <person name="Miranda-Saavedra D."/>
            <person name="Mourier T."/>
            <person name="Nagra H."/>
            <person name="Otto T.D."/>
            <person name="Rawlings N."/>
            <person name="Sanchez A."/>
            <person name="Sanders M."/>
            <person name="Subramaniam C."/>
            <person name="Tay Y."/>
            <person name="Dear P."/>
            <person name="Doerig C."/>
            <person name="Gruber A."/>
            <person name="Parkinson J."/>
            <person name="Shirley M."/>
            <person name="Wan K.L."/>
            <person name="Berriman M."/>
            <person name="Tomley F."/>
            <person name="Pain A."/>
        </authorList>
    </citation>
    <scope>NUCLEOTIDE SEQUENCE [LARGE SCALE GENOMIC DNA]</scope>
    <source>
        <strain evidence="2">Weybridge</strain>
    </source>
</reference>
<evidence type="ECO:0000313" key="2">
    <source>
        <dbReference type="EMBL" id="CDJ60411.1"/>
    </source>
</evidence>